<protein>
    <submittedName>
        <fullName evidence="1">6-bladed beta-propeller</fullName>
    </submittedName>
</protein>
<proteinExistence type="predicted"/>
<dbReference type="InterPro" id="IPR011042">
    <property type="entry name" value="6-blade_b-propeller_TolB-like"/>
</dbReference>
<accession>A0ABR7CIZ6</accession>
<dbReference type="Proteomes" id="UP000636891">
    <property type="component" value="Unassembled WGS sequence"/>
</dbReference>
<dbReference type="EMBL" id="JACOOK010000001">
    <property type="protein sequence ID" value="MBC5615622.1"/>
    <property type="molecule type" value="Genomic_DNA"/>
</dbReference>
<dbReference type="Gene3D" id="2.120.10.30">
    <property type="entry name" value="TolB, C-terminal domain"/>
    <property type="match status" value="1"/>
</dbReference>
<dbReference type="RefSeq" id="WP_118656986.1">
    <property type="nucleotide sequence ID" value="NZ_JACOOK010000001.1"/>
</dbReference>
<name>A0ABR7CIZ6_9BACT</name>
<dbReference type="Pfam" id="PF17170">
    <property type="entry name" value="DUF5128"/>
    <property type="match status" value="1"/>
</dbReference>
<keyword evidence="2" id="KW-1185">Reference proteome</keyword>
<comment type="caution">
    <text evidence="1">The sequence shown here is derived from an EMBL/GenBank/DDBJ whole genome shotgun (WGS) entry which is preliminary data.</text>
</comment>
<dbReference type="PROSITE" id="PS51257">
    <property type="entry name" value="PROKAR_LIPOPROTEIN"/>
    <property type="match status" value="1"/>
</dbReference>
<reference evidence="1 2" key="1">
    <citation type="submission" date="2020-08" db="EMBL/GenBank/DDBJ databases">
        <title>Genome public.</title>
        <authorList>
            <person name="Liu C."/>
            <person name="Sun Q."/>
        </authorList>
    </citation>
    <scope>NUCLEOTIDE SEQUENCE [LARGE SCALE GENOMIC DNA]</scope>
    <source>
        <strain evidence="1 2">New-7</strain>
    </source>
</reference>
<sequence length="406" mass="47162">MTKKLFGIIFLIFLFGGCSNISKEGIKEDGRPVSEMKIYRDSFRTIDVKEIDGSSAFNVEEICDSVSFIRLSSDTEATIGAIDQIIFLDSVLILRDGYTSKSVKMFSKSGQFVRSIGSHGRGPGEYIEPTFMELYGNKIAIYDQFMRRIQFYNLEGKFLKSVKFPFYSMKFHIFNDNQYLFNSISCDNDEFRSIVNYSVFETDSTGTFTSRGFYRKKNTYQSLVNRHNFFPKNNIVYYRPVYNDTIYSIHENGSIRVEFAVNFGDRTVPEKYRNGKRKRDLKKAQDGTKFLFMNGDFYLTKDYLHFSYSRAHRKFDCIYSLSTGKLISFGKKYGFFPLFFANIIGSTEDAFIGYMFPIMVTNDVAAWKSLPYDSLVKQFGRARTDLGLSMQKEDNPIITFFYPKQF</sequence>
<dbReference type="SUPFAM" id="SSF63825">
    <property type="entry name" value="YWTD domain"/>
    <property type="match status" value="1"/>
</dbReference>
<gene>
    <name evidence="1" type="ORF">H8S08_01130</name>
</gene>
<evidence type="ECO:0000313" key="1">
    <source>
        <dbReference type="EMBL" id="MBC5615622.1"/>
    </source>
</evidence>
<organism evidence="1 2">
    <name type="scientific">Alistipes hominis</name>
    <dbReference type="NCBI Taxonomy" id="2763015"/>
    <lineage>
        <taxon>Bacteria</taxon>
        <taxon>Pseudomonadati</taxon>
        <taxon>Bacteroidota</taxon>
        <taxon>Bacteroidia</taxon>
        <taxon>Bacteroidales</taxon>
        <taxon>Rikenellaceae</taxon>
        <taxon>Alistipes</taxon>
    </lineage>
</organism>
<evidence type="ECO:0000313" key="2">
    <source>
        <dbReference type="Proteomes" id="UP000636891"/>
    </source>
</evidence>